<dbReference type="AlphaFoldDB" id="A0A4U1IYN0"/>
<gene>
    <name evidence="2" type="ORF">E8A74_36695</name>
</gene>
<proteinExistence type="predicted"/>
<name>A0A4U1IYN0_9BACT</name>
<comment type="caution">
    <text evidence="2">The sequence shown here is derived from an EMBL/GenBank/DDBJ whole genome shotgun (WGS) entry which is preliminary data.</text>
</comment>
<organism evidence="2 3">
    <name type="scientific">Polyangium fumosum</name>
    <dbReference type="NCBI Taxonomy" id="889272"/>
    <lineage>
        <taxon>Bacteria</taxon>
        <taxon>Pseudomonadati</taxon>
        <taxon>Myxococcota</taxon>
        <taxon>Polyangia</taxon>
        <taxon>Polyangiales</taxon>
        <taxon>Polyangiaceae</taxon>
        <taxon>Polyangium</taxon>
    </lineage>
</organism>
<reference evidence="2 3" key="1">
    <citation type="submission" date="2019-04" db="EMBL/GenBank/DDBJ databases">
        <authorList>
            <person name="Li Y."/>
            <person name="Wang J."/>
        </authorList>
    </citation>
    <scope>NUCLEOTIDE SEQUENCE [LARGE SCALE GENOMIC DNA]</scope>
    <source>
        <strain evidence="2 3">DSM 14668</strain>
    </source>
</reference>
<dbReference type="EMBL" id="SSMQ01000053">
    <property type="protein sequence ID" value="TKC99784.1"/>
    <property type="molecule type" value="Genomic_DNA"/>
</dbReference>
<keyword evidence="1" id="KW-0732">Signal</keyword>
<keyword evidence="3" id="KW-1185">Reference proteome</keyword>
<feature type="chain" id="PRO_5020451397" evidence="1">
    <location>
        <begin position="25"/>
        <end position="417"/>
    </location>
</feature>
<dbReference type="OrthoDB" id="5486048at2"/>
<feature type="signal peptide" evidence="1">
    <location>
        <begin position="1"/>
        <end position="24"/>
    </location>
</feature>
<sequence length="417" mass="44845">MSRARGLFALAALALASVSGAGRAEEPAEDRDTMGPEVLHNPTLERTAEQGILRAVPIAIDLPIDIALRARRVLVHYRLWGDPDWTALELRRSGARYEGAIPCLEISTVTGDLRYYLRVHDAEGRVIATGASRARPYLVTIKHDTVLEPGEGKGAKCPDPADCPAGLLGCPSERVVEIACQSDADCEGGTTCSWRGFCERVDRRKNWFSLGVQQDVGAFATAGVCSLYSQENEGYACFRADDAQYTGTAVQTNTPPSGGLGPTRVVVGFERLIHYDTTLGLRLGWAFFGEGPTPREGTAFVPFSFAARATHWFGDDLFARSGPRPYTFVTGGYAMVDLKGRTVVRENPLAPPYQGGNDLEQEVTVWKRAGDGFVGAGAGLAFAWESRRAAFVEIAAHAVFPFGALVLAPSAGITLGF</sequence>
<accession>A0A4U1IYN0</accession>
<evidence type="ECO:0000256" key="1">
    <source>
        <dbReference type="SAM" id="SignalP"/>
    </source>
</evidence>
<dbReference type="Proteomes" id="UP000309215">
    <property type="component" value="Unassembled WGS sequence"/>
</dbReference>
<protein>
    <submittedName>
        <fullName evidence="2">Uncharacterized protein</fullName>
    </submittedName>
</protein>
<evidence type="ECO:0000313" key="2">
    <source>
        <dbReference type="EMBL" id="TKC99784.1"/>
    </source>
</evidence>
<dbReference type="RefSeq" id="WP_136933753.1">
    <property type="nucleotide sequence ID" value="NZ_SSMQ01000053.1"/>
</dbReference>
<evidence type="ECO:0000313" key="3">
    <source>
        <dbReference type="Proteomes" id="UP000309215"/>
    </source>
</evidence>